<dbReference type="InterPro" id="IPR045175">
    <property type="entry name" value="M28_fam"/>
</dbReference>
<accession>A0A090QM60</accession>
<protein>
    <submittedName>
        <fullName evidence="3">Aminopeptidase Y</fullName>
        <ecNumber evidence="3">3.4.11.15</ecNumber>
    </submittedName>
</protein>
<evidence type="ECO:0000256" key="1">
    <source>
        <dbReference type="ARBA" id="ARBA00022729"/>
    </source>
</evidence>
<dbReference type="STRING" id="319236.BST91_07265"/>
<dbReference type="eggNOG" id="COG5306">
    <property type="taxonomic scope" value="Bacteria"/>
</dbReference>
<dbReference type="PROSITE" id="PS00018">
    <property type="entry name" value="EF_HAND_1"/>
    <property type="match status" value="1"/>
</dbReference>
<keyword evidence="3" id="KW-0031">Aminopeptidase</keyword>
<dbReference type="SUPFAM" id="SSF53187">
    <property type="entry name" value="Zn-dependent exopeptidases"/>
    <property type="match status" value="1"/>
</dbReference>
<dbReference type="GO" id="GO:0008235">
    <property type="term" value="F:metalloexopeptidase activity"/>
    <property type="evidence" value="ECO:0007669"/>
    <property type="project" value="InterPro"/>
</dbReference>
<dbReference type="InterPro" id="IPR018247">
    <property type="entry name" value="EF_Hand_1_Ca_BS"/>
</dbReference>
<keyword evidence="3" id="KW-0645">Protease</keyword>
<dbReference type="GO" id="GO:0006508">
    <property type="term" value="P:proteolysis"/>
    <property type="evidence" value="ECO:0007669"/>
    <property type="project" value="InterPro"/>
</dbReference>
<organism evidence="3 4">
    <name type="scientific">Nonlabens tegetincola</name>
    <dbReference type="NCBI Taxonomy" id="323273"/>
    <lineage>
        <taxon>Bacteria</taxon>
        <taxon>Pseudomonadati</taxon>
        <taxon>Bacteroidota</taxon>
        <taxon>Flavobacteriia</taxon>
        <taxon>Flavobacteriales</taxon>
        <taxon>Flavobacteriaceae</taxon>
        <taxon>Nonlabens</taxon>
    </lineage>
</organism>
<sequence>MSSGISLSQNVQHIIDQVDTNRITTRLQEFAGEVSTTVNGNAQIIINRESNQNDIAKDYLVERLNALPNLNVTTRNYSTRGTNIIATQTGLTNPNDIYIICAHYDTVTNYCIDDNATGTIAVLEIAELLSQQCTDNTIVYAFWDEEEQGLIGARNYAQAAKARNDNIKAVLNLDMIGFDGDGDNDFDIDVRDVANSLAMKDDIVQMLNQYGTNWNLNANVINPGTPLSDHKVFWDENYTALLIGEAWSMNDQNNQYHTTRDRFNNLDLSYCTDIIKLCTAYMATKAGLNYIDSSIQNTGSSLTVTNDPTATYRWIDCSTNLSISGATSHSFTPITDGTYKVSITKSGCTEESDCINFTTLSQNSLKKPIQVSYNQATKDLLVTNTTKAEIQLRLYHVNGQFAHEWIIEKAQENINLKNYSAGIYILQYFVEGQRHILKIQI</sequence>
<dbReference type="InterPro" id="IPR026444">
    <property type="entry name" value="Secre_tail"/>
</dbReference>
<dbReference type="AlphaFoldDB" id="A0A090QM60"/>
<feature type="domain" description="Peptidase M28" evidence="2">
    <location>
        <begin position="83"/>
        <end position="280"/>
    </location>
</feature>
<keyword evidence="3" id="KW-0378">Hydrolase</keyword>
<comment type="caution">
    <text evidence="3">The sequence shown here is derived from an EMBL/GenBank/DDBJ whole genome shotgun (WGS) entry which is preliminary data.</text>
</comment>
<reference evidence="3" key="1">
    <citation type="journal article" date="2014" name="Genome Announc.">
        <title>Draft Genome Sequences of Marine Flavobacterium Nonlabens Strains NR17, NR24, NR27, NR32, NR33, and Ara13.</title>
        <authorList>
            <person name="Nakanishi M."/>
            <person name="Meirelles P."/>
            <person name="Suzuki R."/>
            <person name="Takatani N."/>
            <person name="Mino S."/>
            <person name="Suda W."/>
            <person name="Oshima K."/>
            <person name="Hattori M."/>
            <person name="Ohkuma M."/>
            <person name="Hosokawa M."/>
            <person name="Miyashita K."/>
            <person name="Thompson F.L."/>
            <person name="Niwa A."/>
            <person name="Sawabe T."/>
            <person name="Sawabe T."/>
        </authorList>
    </citation>
    <scope>NUCLEOTIDE SEQUENCE [LARGE SCALE GENOMIC DNA]</scope>
    <source>
        <strain evidence="3">JCM 19294</strain>
    </source>
</reference>
<evidence type="ECO:0000259" key="2">
    <source>
        <dbReference type="Pfam" id="PF04389"/>
    </source>
</evidence>
<dbReference type="EC" id="3.4.11.15" evidence="3"/>
<gene>
    <name evidence="3" type="ORF">JCM19294_2129</name>
</gene>
<dbReference type="Proteomes" id="UP000029221">
    <property type="component" value="Unassembled WGS sequence"/>
</dbReference>
<dbReference type="NCBIfam" id="TIGR04183">
    <property type="entry name" value="Por_Secre_tail"/>
    <property type="match status" value="1"/>
</dbReference>
<keyword evidence="1" id="KW-0732">Signal</keyword>
<dbReference type="PANTHER" id="PTHR12147">
    <property type="entry name" value="METALLOPEPTIDASE M28 FAMILY MEMBER"/>
    <property type="match status" value="1"/>
</dbReference>
<proteinExistence type="predicted"/>
<evidence type="ECO:0000313" key="4">
    <source>
        <dbReference type="Proteomes" id="UP000029221"/>
    </source>
</evidence>
<dbReference type="InterPro" id="IPR007484">
    <property type="entry name" value="Peptidase_M28"/>
</dbReference>
<keyword evidence="4" id="KW-1185">Reference proteome</keyword>
<dbReference type="Pfam" id="PF04389">
    <property type="entry name" value="Peptidase_M28"/>
    <property type="match status" value="1"/>
</dbReference>
<evidence type="ECO:0000313" key="3">
    <source>
        <dbReference type="EMBL" id="GAK96616.1"/>
    </source>
</evidence>
<dbReference type="GO" id="GO:0004177">
    <property type="term" value="F:aminopeptidase activity"/>
    <property type="evidence" value="ECO:0007669"/>
    <property type="project" value="UniProtKB-KW"/>
</dbReference>
<dbReference type="EMBL" id="BBML01000002">
    <property type="protein sequence ID" value="GAK96616.1"/>
    <property type="molecule type" value="Genomic_DNA"/>
</dbReference>
<name>A0A090QM60_9FLAO</name>
<dbReference type="PANTHER" id="PTHR12147:SF26">
    <property type="entry name" value="PEPTIDASE M28 DOMAIN-CONTAINING PROTEIN"/>
    <property type="match status" value="1"/>
</dbReference>
<dbReference type="Gene3D" id="3.40.630.10">
    <property type="entry name" value="Zn peptidases"/>
    <property type="match status" value="1"/>
</dbReference>
<dbReference type="eggNOG" id="COG2234">
    <property type="taxonomic scope" value="Bacteria"/>
</dbReference>